<dbReference type="Proteomes" id="UP000244224">
    <property type="component" value="Unassembled WGS sequence"/>
</dbReference>
<dbReference type="EMBL" id="QBKP01000004">
    <property type="protein sequence ID" value="PTX50886.1"/>
    <property type="molecule type" value="Genomic_DNA"/>
</dbReference>
<dbReference type="RefSeq" id="WP_199750757.1">
    <property type="nucleotide sequence ID" value="NZ_QBKP01000004.1"/>
</dbReference>
<evidence type="ECO:0000313" key="2">
    <source>
        <dbReference type="EMBL" id="PTX50886.1"/>
    </source>
</evidence>
<reference evidence="2 3" key="1">
    <citation type="submission" date="2018-04" db="EMBL/GenBank/DDBJ databases">
        <title>Genomic Encyclopedia of Archaeal and Bacterial Type Strains, Phase II (KMG-II): from individual species to whole genera.</title>
        <authorList>
            <person name="Goeker M."/>
        </authorList>
    </citation>
    <scope>NUCLEOTIDE SEQUENCE [LARGE SCALE GENOMIC DNA]</scope>
    <source>
        <strain evidence="2 3">DSM 21823</strain>
    </source>
</reference>
<dbReference type="CDD" id="cd00093">
    <property type="entry name" value="HTH_XRE"/>
    <property type="match status" value="1"/>
</dbReference>
<comment type="caution">
    <text evidence="2">The sequence shown here is derived from an EMBL/GenBank/DDBJ whole genome shotgun (WGS) entry which is preliminary data.</text>
</comment>
<sequence>MTGEQIRAARALLKWSARELADASGIGWATIQRLESKNGPLAGYGQTHEAIRKALEAQGVQFLEAGQVAAGPGAALGGKE</sequence>
<evidence type="ECO:0000259" key="1">
    <source>
        <dbReference type="PROSITE" id="PS50943"/>
    </source>
</evidence>
<accession>A0A2T6B488</accession>
<keyword evidence="3" id="KW-1185">Reference proteome</keyword>
<feature type="domain" description="HTH cro/C1-type" evidence="1">
    <location>
        <begin position="6"/>
        <end position="36"/>
    </location>
</feature>
<dbReference type="Gene3D" id="1.10.260.40">
    <property type="entry name" value="lambda repressor-like DNA-binding domains"/>
    <property type="match status" value="1"/>
</dbReference>
<gene>
    <name evidence="2" type="ORF">C8N34_1042</name>
</gene>
<dbReference type="GO" id="GO:0003677">
    <property type="term" value="F:DNA binding"/>
    <property type="evidence" value="ECO:0007669"/>
    <property type="project" value="InterPro"/>
</dbReference>
<dbReference type="InterPro" id="IPR001387">
    <property type="entry name" value="Cro/C1-type_HTH"/>
</dbReference>
<organism evidence="2 3">
    <name type="scientific">Gemmobacter caeni</name>
    <dbReference type="NCBI Taxonomy" id="589035"/>
    <lineage>
        <taxon>Bacteria</taxon>
        <taxon>Pseudomonadati</taxon>
        <taxon>Pseudomonadota</taxon>
        <taxon>Alphaproteobacteria</taxon>
        <taxon>Rhodobacterales</taxon>
        <taxon>Paracoccaceae</taxon>
        <taxon>Gemmobacter</taxon>
    </lineage>
</organism>
<dbReference type="SUPFAM" id="SSF47413">
    <property type="entry name" value="lambda repressor-like DNA-binding domains"/>
    <property type="match status" value="1"/>
</dbReference>
<name>A0A2T6B488_9RHOB</name>
<protein>
    <recommendedName>
        <fullName evidence="1">HTH cro/C1-type domain-containing protein</fullName>
    </recommendedName>
</protein>
<dbReference type="InterPro" id="IPR010982">
    <property type="entry name" value="Lambda_DNA-bd_dom_sf"/>
</dbReference>
<dbReference type="PROSITE" id="PS50943">
    <property type="entry name" value="HTH_CROC1"/>
    <property type="match status" value="1"/>
</dbReference>
<evidence type="ECO:0000313" key="3">
    <source>
        <dbReference type="Proteomes" id="UP000244224"/>
    </source>
</evidence>
<dbReference type="AlphaFoldDB" id="A0A2T6B488"/>
<proteinExistence type="predicted"/>